<evidence type="ECO:0000313" key="2">
    <source>
        <dbReference type="Proteomes" id="UP001162992"/>
    </source>
</evidence>
<proteinExistence type="predicted"/>
<evidence type="ECO:0000313" key="1">
    <source>
        <dbReference type="EMBL" id="KAJ7537143.1"/>
    </source>
</evidence>
<comment type="caution">
    <text evidence="1">The sequence shown here is derived from an EMBL/GenBank/DDBJ whole genome shotgun (WGS) entry which is preliminary data.</text>
</comment>
<dbReference type="Proteomes" id="UP001162992">
    <property type="component" value="Chromosome 12"/>
</dbReference>
<name>A0ACC2C5I2_DIPCM</name>
<gene>
    <name evidence="1" type="ORF">O6H91_12G099600</name>
</gene>
<protein>
    <submittedName>
        <fullName evidence="1">Uncharacterized protein</fullName>
    </submittedName>
</protein>
<accession>A0ACC2C5I2</accession>
<reference evidence="2" key="1">
    <citation type="journal article" date="2024" name="Proc. Natl. Acad. Sci. U.S.A.">
        <title>Extraordinary preservation of gene collinearity over three hundred million years revealed in homosporous lycophytes.</title>
        <authorList>
            <person name="Li C."/>
            <person name="Wickell D."/>
            <person name="Kuo L.Y."/>
            <person name="Chen X."/>
            <person name="Nie B."/>
            <person name="Liao X."/>
            <person name="Peng D."/>
            <person name="Ji J."/>
            <person name="Jenkins J."/>
            <person name="Williams M."/>
            <person name="Shu S."/>
            <person name="Plott C."/>
            <person name="Barry K."/>
            <person name="Rajasekar S."/>
            <person name="Grimwood J."/>
            <person name="Han X."/>
            <person name="Sun S."/>
            <person name="Hou Z."/>
            <person name="He W."/>
            <person name="Dai G."/>
            <person name="Sun C."/>
            <person name="Schmutz J."/>
            <person name="Leebens-Mack J.H."/>
            <person name="Li F.W."/>
            <person name="Wang L."/>
        </authorList>
    </citation>
    <scope>NUCLEOTIDE SEQUENCE [LARGE SCALE GENOMIC DNA]</scope>
    <source>
        <strain evidence="2">cv. PW_Plant_1</strain>
    </source>
</reference>
<organism evidence="1 2">
    <name type="scientific">Diphasiastrum complanatum</name>
    <name type="common">Issler's clubmoss</name>
    <name type="synonym">Lycopodium complanatum</name>
    <dbReference type="NCBI Taxonomy" id="34168"/>
    <lineage>
        <taxon>Eukaryota</taxon>
        <taxon>Viridiplantae</taxon>
        <taxon>Streptophyta</taxon>
        <taxon>Embryophyta</taxon>
        <taxon>Tracheophyta</taxon>
        <taxon>Lycopodiopsida</taxon>
        <taxon>Lycopodiales</taxon>
        <taxon>Lycopodiaceae</taxon>
        <taxon>Lycopodioideae</taxon>
        <taxon>Diphasiastrum</taxon>
    </lineage>
</organism>
<sequence length="463" mass="50671">MALNHTPIASMASAESITFCGHSKFQLGAESLFDSCFKLSKNESFHRQEKSKMLVAATCTTREAQFAVRKASVSTPIFKETHPVGGHFADWRSASSTLTSKWVKQLEIESIIRNLQPANAVHSSSSLQLLKTGSGGCIAKMALPISRRLSDLPQPLSINGLTASRAKRSTALRVAHPGAAGAHSEAAANKAYPECESLPCGKFEVPFEAVELCLADRAVLPIENSVGGSIHKNYDLLLQHRLHIVGEVQLPVRHCLLAIPGTTKKELKRVLSHPQALSQCEHNLSRLGMIPEAVNDTAAAARLVAANNLRDTGAIASSRAARLYGLDIVQSDFQDYSGNTTRFLMVAREPVIPETGRKSKTSIVIALENGSEDLFRALAVFALRNINLTKIESRPQRRKPLHVVDKDSKVEHCMTSKCFEYLFYIDFEASMAERQAQNALKELEEVASFLRVLGCYPMDVPAI</sequence>
<keyword evidence="2" id="KW-1185">Reference proteome</keyword>
<dbReference type="EMBL" id="CM055103">
    <property type="protein sequence ID" value="KAJ7537143.1"/>
    <property type="molecule type" value="Genomic_DNA"/>
</dbReference>